<reference evidence="13 14" key="2">
    <citation type="journal article" date="2011" name="J. Bacteriol.">
        <title>Complete genome sequence of strain HTCC2503T of Parvularcula bermudensis, the type species of the order "Parvularculales" in the class Alphaproteobacteria.</title>
        <authorList>
            <person name="Oh H.M."/>
            <person name="Kang I."/>
            <person name="Vergin K.L."/>
            <person name="Kang D."/>
            <person name="Rhee K.H."/>
            <person name="Giovannoni S.J."/>
            <person name="Cho J.C."/>
        </authorList>
    </citation>
    <scope>NUCLEOTIDE SEQUENCE [LARGE SCALE GENOMIC DNA]</scope>
    <source>
        <strain evidence="14">ATCC BAA-594 / HTCC2503 / KCTC 12087</strain>
    </source>
</reference>
<evidence type="ECO:0000256" key="11">
    <source>
        <dbReference type="ARBA" id="ARBA00035585"/>
    </source>
</evidence>
<dbReference type="HAMAP" id="MF_00454">
    <property type="entry name" value="FluC"/>
    <property type="match status" value="1"/>
</dbReference>
<dbReference type="EMBL" id="CP002156">
    <property type="protein sequence ID" value="ADM08251.1"/>
    <property type="molecule type" value="Genomic_DNA"/>
</dbReference>
<keyword evidence="7 12" id="KW-0406">Ion transport</keyword>
<dbReference type="KEGG" id="pbr:PB2503_00852"/>
<dbReference type="Proteomes" id="UP000001302">
    <property type="component" value="Chromosome"/>
</dbReference>
<dbReference type="GO" id="GO:0046872">
    <property type="term" value="F:metal ion binding"/>
    <property type="evidence" value="ECO:0007669"/>
    <property type="project" value="UniProtKB-KW"/>
</dbReference>
<feature type="transmembrane region" description="Helical" evidence="12">
    <location>
        <begin position="83"/>
        <end position="104"/>
    </location>
</feature>
<dbReference type="HOGENOM" id="CLU_114342_3_0_5"/>
<gene>
    <name evidence="12" type="primary">fluC</name>
    <name evidence="12" type="synonym">crcB</name>
    <name evidence="13" type="ordered locus">PB2503_00852</name>
</gene>
<keyword evidence="12" id="KW-0479">Metal-binding</keyword>
<keyword evidence="2 12" id="KW-1003">Cell membrane</keyword>
<comment type="catalytic activity">
    <reaction evidence="11">
        <text>fluoride(in) = fluoride(out)</text>
        <dbReference type="Rhea" id="RHEA:76159"/>
        <dbReference type="ChEBI" id="CHEBI:17051"/>
    </reaction>
    <physiologicalReaction direction="left-to-right" evidence="11">
        <dbReference type="Rhea" id="RHEA:76160"/>
    </physiologicalReaction>
</comment>
<comment type="function">
    <text evidence="12">Fluoride-specific ion channel. Important for reducing fluoride concentration in the cell, thus reducing its toxicity.</text>
</comment>
<keyword evidence="6 12" id="KW-0915">Sodium</keyword>
<keyword evidence="4 12" id="KW-0812">Transmembrane</keyword>
<keyword evidence="3 12" id="KW-0997">Cell inner membrane</keyword>
<keyword evidence="12" id="KW-0813">Transport</keyword>
<evidence type="ECO:0000256" key="5">
    <source>
        <dbReference type="ARBA" id="ARBA00022989"/>
    </source>
</evidence>
<keyword evidence="5 12" id="KW-1133">Transmembrane helix</keyword>
<evidence type="ECO:0000256" key="10">
    <source>
        <dbReference type="ARBA" id="ARBA00035120"/>
    </source>
</evidence>
<evidence type="ECO:0000313" key="14">
    <source>
        <dbReference type="Proteomes" id="UP000001302"/>
    </source>
</evidence>
<dbReference type="TCDB" id="1.A.43.1.5">
    <property type="family name" value="the camphor resistance or fluoride exporter (fluc) family"/>
</dbReference>
<keyword evidence="8 12" id="KW-0472">Membrane</keyword>
<comment type="subcellular location">
    <subcellularLocation>
        <location evidence="12">Cell inner membrane</location>
        <topology evidence="12">Multi-pass membrane protein</topology>
    </subcellularLocation>
    <subcellularLocation>
        <location evidence="1">Cell membrane</location>
        <topology evidence="1">Multi-pass membrane protein</topology>
    </subcellularLocation>
</comment>
<feature type="binding site" evidence="12">
    <location>
        <position position="121"/>
    </location>
    <ligand>
        <name>Na(+)</name>
        <dbReference type="ChEBI" id="CHEBI:29101"/>
        <note>structural</note>
    </ligand>
</feature>
<evidence type="ECO:0000256" key="8">
    <source>
        <dbReference type="ARBA" id="ARBA00023136"/>
    </source>
</evidence>
<feature type="transmembrane region" description="Helical" evidence="12">
    <location>
        <begin position="53"/>
        <end position="71"/>
    </location>
</feature>
<evidence type="ECO:0000256" key="7">
    <source>
        <dbReference type="ARBA" id="ARBA00023065"/>
    </source>
</evidence>
<evidence type="ECO:0000256" key="3">
    <source>
        <dbReference type="ARBA" id="ARBA00022519"/>
    </source>
</evidence>
<evidence type="ECO:0000256" key="4">
    <source>
        <dbReference type="ARBA" id="ARBA00022692"/>
    </source>
</evidence>
<dbReference type="STRING" id="314260.PB2503_00852"/>
<proteinExistence type="inferred from homology"/>
<keyword evidence="14" id="KW-1185">Reference proteome</keyword>
<evidence type="ECO:0000313" key="13">
    <source>
        <dbReference type="EMBL" id="ADM08251.1"/>
    </source>
</evidence>
<feature type="transmembrane region" description="Helical" evidence="12">
    <location>
        <begin position="143"/>
        <end position="163"/>
    </location>
</feature>
<protein>
    <recommendedName>
        <fullName evidence="12">Fluoride-specific ion channel FluC</fullName>
    </recommendedName>
</protein>
<evidence type="ECO:0000256" key="12">
    <source>
        <dbReference type="HAMAP-Rule" id="MF_00454"/>
    </source>
</evidence>
<comment type="similarity">
    <text evidence="10 12">Belongs to the fluoride channel Fluc/FEX (TC 1.A.43) family.</text>
</comment>
<comment type="activity regulation">
    <text evidence="12">Na(+) is not transported, but it plays an essential structural role and its presence is essential for fluoride channel function.</text>
</comment>
<feature type="transmembrane region" description="Helical" evidence="12">
    <location>
        <begin position="111"/>
        <end position="131"/>
    </location>
</feature>
<feature type="binding site" evidence="12">
    <location>
        <position position="124"/>
    </location>
    <ligand>
        <name>Na(+)</name>
        <dbReference type="ChEBI" id="CHEBI:29101"/>
        <note>structural</note>
    </ligand>
</feature>
<evidence type="ECO:0000256" key="6">
    <source>
        <dbReference type="ARBA" id="ARBA00023053"/>
    </source>
</evidence>
<evidence type="ECO:0000256" key="1">
    <source>
        <dbReference type="ARBA" id="ARBA00004651"/>
    </source>
</evidence>
<dbReference type="GO" id="GO:0140114">
    <property type="term" value="P:cellular detoxification of fluoride"/>
    <property type="evidence" value="ECO:0007669"/>
    <property type="project" value="UniProtKB-UniRule"/>
</dbReference>
<dbReference type="GO" id="GO:0005886">
    <property type="term" value="C:plasma membrane"/>
    <property type="evidence" value="ECO:0007669"/>
    <property type="project" value="UniProtKB-SubCell"/>
</dbReference>
<evidence type="ECO:0000256" key="9">
    <source>
        <dbReference type="ARBA" id="ARBA00023303"/>
    </source>
</evidence>
<organism evidence="13 14">
    <name type="scientific">Parvularcula bermudensis (strain ATCC BAA-594 / HTCC2503 / KCTC 12087)</name>
    <dbReference type="NCBI Taxonomy" id="314260"/>
    <lineage>
        <taxon>Bacteria</taxon>
        <taxon>Pseudomonadati</taxon>
        <taxon>Pseudomonadota</taxon>
        <taxon>Alphaproteobacteria</taxon>
        <taxon>Parvularculales</taxon>
        <taxon>Parvularculaceae</taxon>
        <taxon>Parvularcula</taxon>
    </lineage>
</organism>
<name>E0TB42_PARBH</name>
<reference evidence="14" key="1">
    <citation type="submission" date="2010-08" db="EMBL/GenBank/DDBJ databases">
        <title>Genome sequence of Parvularcula bermudensis HTCC2503.</title>
        <authorList>
            <person name="Kang D.-M."/>
            <person name="Oh H.-M."/>
            <person name="Cho J.-C."/>
        </authorList>
    </citation>
    <scope>NUCLEOTIDE SEQUENCE [LARGE SCALE GENOMIC DNA]</scope>
    <source>
        <strain evidence="14">ATCC BAA-594 / HTCC2503 / KCTC 12087</strain>
    </source>
</reference>
<dbReference type="AlphaFoldDB" id="E0TB42"/>
<dbReference type="eggNOG" id="COG0239">
    <property type="taxonomic scope" value="Bacteria"/>
</dbReference>
<dbReference type="Pfam" id="PF02537">
    <property type="entry name" value="CRCB"/>
    <property type="match status" value="1"/>
</dbReference>
<dbReference type="InterPro" id="IPR003691">
    <property type="entry name" value="FluC"/>
</dbReference>
<sequence length="172" mass="18082">MVSEEGRGEGDVITSNFARVSPDSEPLHRTKARGAGWRRAVGELCVSMAFQTYLAVAIGGAIGAVARFGVIRSLTAWHGGEPVWSVLAINVLGSFGLGMAVTVLEDRQSPLAAFLLVGCLGAFTTFSTFALDAVTLYKERGSTLAGLYVGLSVGLAIAGFLLGHQLLRWGRP</sequence>
<evidence type="ECO:0000256" key="2">
    <source>
        <dbReference type="ARBA" id="ARBA00022475"/>
    </source>
</evidence>
<accession>E0TB42</accession>
<keyword evidence="9 12" id="KW-0407">Ion channel</keyword>
<dbReference type="GO" id="GO:0062054">
    <property type="term" value="F:fluoride channel activity"/>
    <property type="evidence" value="ECO:0007669"/>
    <property type="project" value="UniProtKB-UniRule"/>
</dbReference>